<dbReference type="InterPro" id="IPR017850">
    <property type="entry name" value="Alkaline_phosphatase_core_sf"/>
</dbReference>
<dbReference type="Gene3D" id="3.30.1120.170">
    <property type="match status" value="1"/>
</dbReference>
<feature type="transmembrane region" description="Helical" evidence="12">
    <location>
        <begin position="34"/>
        <end position="51"/>
    </location>
</feature>
<feature type="active site" evidence="9">
    <location>
        <position position="341"/>
    </location>
</feature>
<protein>
    <submittedName>
        <fullName evidence="14">LTA synthase family protein</fullName>
    </submittedName>
</protein>
<evidence type="ECO:0000256" key="3">
    <source>
        <dbReference type="ARBA" id="ARBA00009983"/>
    </source>
</evidence>
<evidence type="ECO:0000256" key="11">
    <source>
        <dbReference type="PIRSR" id="PIRSR005091-3"/>
    </source>
</evidence>
<dbReference type="KEGG" id="cchl:FPL14_04780"/>
<dbReference type="AlphaFoldDB" id="A0A7G5BUG0"/>
<evidence type="ECO:0000256" key="2">
    <source>
        <dbReference type="ARBA" id="ARBA00004936"/>
    </source>
</evidence>
<feature type="binding site" evidence="11">
    <location>
        <position position="515"/>
    </location>
    <ligand>
        <name>Mn(2+)</name>
        <dbReference type="ChEBI" id="CHEBI:29035"/>
    </ligand>
</feature>
<keyword evidence="10" id="KW-0464">Manganese</keyword>
<comment type="similarity">
    <text evidence="3 8">Belongs to the LTA synthase family.</text>
</comment>
<feature type="domain" description="Sulfatase N-terminal" evidence="13">
    <location>
        <begin position="291"/>
        <end position="579"/>
    </location>
</feature>
<dbReference type="InterPro" id="IPR012160">
    <property type="entry name" value="LtaS-like"/>
</dbReference>
<feature type="binding site" evidence="11">
    <location>
        <position position="514"/>
    </location>
    <ligand>
        <name>Mn(2+)</name>
        <dbReference type="ChEBI" id="CHEBI:29035"/>
    </ligand>
</feature>
<name>A0A7G5BUG0_9BACL</name>
<dbReference type="SUPFAM" id="SSF53649">
    <property type="entry name" value="Alkaline phosphatase-like"/>
    <property type="match status" value="1"/>
</dbReference>
<sequence length="674" mass="76213">MEATFATLRKGSYVMLAQLRTAARKGLDWSARGLRLWPLWGITLLVASMLFKLNELDHQFNVGGMNYWKWAVNLGAVLLASFWTIFLGPRAKAVSLALLDLALSILLFADLIYFRYFKDFISVPVLLQAGQVGELQASIWSLMESGDWLYFADIPVAFALAGWVLWRHSAKRQSLRSGSEFASRKPLWRKFIPATLVFAIGWALIYYPVEEQKNGWARGLFVGNWWNVPIYNVTGLLGFHGYDTYRYAKEHWFGDNLSKEQIQEAKSWFTERQKLQKQMESEPLFGQYKGKNVLVVQAEAFQQFVIGQTIGGEEITPILNELIGRSLYFPNFYHQTAQGRTSDADFLTSCSMHPLPTGSAFIRFAGNQFDCAPSVMKSEGYDATVHHAYDGSFWNRNNMYHNMKYDQFYNIKDYTIDQPIGWSLGDQSFFRQTVEQLKERQKSPFYALSITLSSHHPFKLPYANQELDVGDLQGTILGDYVQAMHYVDSAVGSLVEDLKDEGMWDDTILVFYGDHDNSVYDWKLYEKYFGNPVSDIDKDRIVRKVPFFIHLPNDENARVVDKAVGQIDTTPTLMHLLGIPADDRYLMGISMLSEAPKSVVFRNGGFTDGNVYFVPSADGIAANGTCYDVSGGDGEKTDAAACAAGAESAKHDLSVSDTVIEHDLIAAFHEEDEE</sequence>
<feature type="transmembrane region" description="Helical" evidence="12">
    <location>
        <begin position="148"/>
        <end position="166"/>
    </location>
</feature>
<evidence type="ECO:0000313" key="14">
    <source>
        <dbReference type="EMBL" id="QMV40594.1"/>
    </source>
</evidence>
<feature type="transmembrane region" description="Helical" evidence="12">
    <location>
        <begin position="71"/>
        <end position="89"/>
    </location>
</feature>
<dbReference type="EMBL" id="CP041969">
    <property type="protein sequence ID" value="QMV40594.1"/>
    <property type="molecule type" value="Genomic_DNA"/>
</dbReference>
<evidence type="ECO:0000256" key="12">
    <source>
        <dbReference type="SAM" id="Phobius"/>
    </source>
</evidence>
<dbReference type="GO" id="GO:0005886">
    <property type="term" value="C:plasma membrane"/>
    <property type="evidence" value="ECO:0007669"/>
    <property type="project" value="UniProtKB-SubCell"/>
</dbReference>
<comment type="subcellular location">
    <subcellularLocation>
        <location evidence="1">Cell membrane</location>
        <topology evidence="1">Multi-pass membrane protein</topology>
    </subcellularLocation>
</comment>
<evidence type="ECO:0000256" key="9">
    <source>
        <dbReference type="PIRSR" id="PIRSR005091-1"/>
    </source>
</evidence>
<evidence type="ECO:0000256" key="4">
    <source>
        <dbReference type="ARBA" id="ARBA00022475"/>
    </source>
</evidence>
<dbReference type="PIRSF" id="PIRSF005091">
    <property type="entry name" value="Mmb_sulf_HI1246"/>
    <property type="match status" value="1"/>
</dbReference>
<dbReference type="Pfam" id="PF00884">
    <property type="entry name" value="Sulfatase"/>
    <property type="match status" value="1"/>
</dbReference>
<dbReference type="InterPro" id="IPR000917">
    <property type="entry name" value="Sulfatase_N"/>
</dbReference>
<accession>A0A7G5BUG0</accession>
<evidence type="ECO:0000256" key="6">
    <source>
        <dbReference type="ARBA" id="ARBA00022989"/>
    </source>
</evidence>
<keyword evidence="4 8" id="KW-1003">Cell membrane</keyword>
<evidence type="ECO:0000256" key="10">
    <source>
        <dbReference type="PIRSR" id="PIRSR005091-2"/>
    </source>
</evidence>
<keyword evidence="10" id="KW-0479">Metal-binding</keyword>
<feature type="transmembrane region" description="Helical" evidence="12">
    <location>
        <begin position="187"/>
        <end position="209"/>
    </location>
</feature>
<gene>
    <name evidence="14" type="ORF">FPL14_04780</name>
</gene>
<dbReference type="PANTHER" id="PTHR47371">
    <property type="entry name" value="LIPOTEICHOIC ACID SYNTHASE"/>
    <property type="match status" value="1"/>
</dbReference>
<dbReference type="InterPro" id="IPR050448">
    <property type="entry name" value="OpgB/LTA_synthase_biosynth"/>
</dbReference>
<keyword evidence="5 12" id="KW-0812">Transmembrane</keyword>
<dbReference type="Proteomes" id="UP000515679">
    <property type="component" value="Chromosome"/>
</dbReference>
<keyword evidence="6 12" id="KW-1133">Transmembrane helix</keyword>
<organism evidence="14 15">
    <name type="scientific">Cohnella cholangitidis</name>
    <dbReference type="NCBI Taxonomy" id="2598458"/>
    <lineage>
        <taxon>Bacteria</taxon>
        <taxon>Bacillati</taxon>
        <taxon>Bacillota</taxon>
        <taxon>Bacilli</taxon>
        <taxon>Bacillales</taxon>
        <taxon>Paenibacillaceae</taxon>
        <taxon>Cohnella</taxon>
    </lineage>
</organism>
<feature type="binding site" evidence="11">
    <location>
        <position position="341"/>
    </location>
    <ligand>
        <name>Mn(2+)</name>
        <dbReference type="ChEBI" id="CHEBI:29035"/>
    </ligand>
</feature>
<comment type="pathway">
    <text evidence="2">Cell wall biogenesis; lipoteichoic acid biosynthesis.</text>
</comment>
<evidence type="ECO:0000256" key="7">
    <source>
        <dbReference type="ARBA" id="ARBA00023136"/>
    </source>
</evidence>
<dbReference type="PANTHER" id="PTHR47371:SF3">
    <property type="entry name" value="PHOSPHOGLYCEROL TRANSFERASE I"/>
    <property type="match status" value="1"/>
</dbReference>
<dbReference type="Gene3D" id="3.40.720.10">
    <property type="entry name" value="Alkaline Phosphatase, subunit A"/>
    <property type="match status" value="1"/>
</dbReference>
<feature type="binding site" evidence="10">
    <location>
        <position position="455"/>
    </location>
    <ligand>
        <name>substrate</name>
    </ligand>
</feature>
<keyword evidence="15" id="KW-1185">Reference proteome</keyword>
<proteinExistence type="inferred from homology"/>
<evidence type="ECO:0000256" key="1">
    <source>
        <dbReference type="ARBA" id="ARBA00004651"/>
    </source>
</evidence>
<dbReference type="GO" id="GO:0046872">
    <property type="term" value="F:metal ion binding"/>
    <property type="evidence" value="ECO:0007669"/>
    <property type="project" value="UniProtKB-KW"/>
</dbReference>
<evidence type="ECO:0000256" key="5">
    <source>
        <dbReference type="ARBA" id="ARBA00022692"/>
    </source>
</evidence>
<evidence type="ECO:0000259" key="13">
    <source>
        <dbReference type="Pfam" id="PF00884"/>
    </source>
</evidence>
<feature type="transmembrane region" description="Helical" evidence="12">
    <location>
        <begin position="96"/>
        <end position="116"/>
    </location>
</feature>
<dbReference type="CDD" id="cd16015">
    <property type="entry name" value="LTA_synthase"/>
    <property type="match status" value="1"/>
</dbReference>
<feature type="binding site" evidence="11">
    <location>
        <position position="299"/>
    </location>
    <ligand>
        <name>Mn(2+)</name>
        <dbReference type="ChEBI" id="CHEBI:29035"/>
    </ligand>
</feature>
<keyword evidence="7 8" id="KW-0472">Membrane</keyword>
<evidence type="ECO:0000256" key="8">
    <source>
        <dbReference type="PIRNR" id="PIRNR005091"/>
    </source>
</evidence>
<reference evidence="14 15" key="1">
    <citation type="submission" date="2019-07" db="EMBL/GenBank/DDBJ databases">
        <authorList>
            <person name="Kim J.K."/>
            <person name="Cheong H.-M."/>
            <person name="Choi Y."/>
            <person name="Hwang K.J."/>
            <person name="Lee S."/>
            <person name="Choi C."/>
        </authorList>
    </citation>
    <scope>NUCLEOTIDE SEQUENCE [LARGE SCALE GENOMIC DNA]</scope>
    <source>
        <strain evidence="14 15">KS 22</strain>
    </source>
</reference>
<evidence type="ECO:0000313" key="15">
    <source>
        <dbReference type="Proteomes" id="UP000515679"/>
    </source>
</evidence>